<dbReference type="Proteomes" id="UP001487740">
    <property type="component" value="Unassembled WGS sequence"/>
</dbReference>
<sequence length="144" mass="16334">MSKLMAKPIALCWIRAQSRRTITAPHRALRVPADLGPSRRLQLTKSSVFVTCKNHYVLGIWGLRSHRTTPLIIQPSPKVGQINKKSEEVTHCVIISSSLYRKEMFLWNHREKTNTRVACVSSPSTQNISIGTNLYKTGQIVFHL</sequence>
<reference evidence="1 2" key="1">
    <citation type="submission" date="2023-03" db="EMBL/GenBank/DDBJ databases">
        <title>High-quality genome of Scylla paramamosain provides insights in environmental adaptation.</title>
        <authorList>
            <person name="Zhang L."/>
        </authorList>
    </citation>
    <scope>NUCLEOTIDE SEQUENCE [LARGE SCALE GENOMIC DNA]</scope>
    <source>
        <strain evidence="1">LZ_2023a</strain>
        <tissue evidence="1">Muscle</tissue>
    </source>
</reference>
<evidence type="ECO:0000313" key="1">
    <source>
        <dbReference type="EMBL" id="KAK8407657.1"/>
    </source>
</evidence>
<dbReference type="EMBL" id="JARAKH010000001">
    <property type="protein sequence ID" value="KAK8407657.1"/>
    <property type="molecule type" value="Genomic_DNA"/>
</dbReference>
<name>A0AAW0V8I6_SCYPA</name>
<proteinExistence type="predicted"/>
<evidence type="ECO:0000313" key="2">
    <source>
        <dbReference type="Proteomes" id="UP001487740"/>
    </source>
</evidence>
<gene>
    <name evidence="1" type="ORF">O3P69_002304</name>
</gene>
<dbReference type="AlphaFoldDB" id="A0AAW0V8I6"/>
<protein>
    <submittedName>
        <fullName evidence="1">Uncharacterized protein</fullName>
    </submittedName>
</protein>
<accession>A0AAW0V8I6</accession>
<keyword evidence="2" id="KW-1185">Reference proteome</keyword>
<organism evidence="1 2">
    <name type="scientific">Scylla paramamosain</name>
    <name type="common">Mud crab</name>
    <dbReference type="NCBI Taxonomy" id="85552"/>
    <lineage>
        <taxon>Eukaryota</taxon>
        <taxon>Metazoa</taxon>
        <taxon>Ecdysozoa</taxon>
        <taxon>Arthropoda</taxon>
        <taxon>Crustacea</taxon>
        <taxon>Multicrustacea</taxon>
        <taxon>Malacostraca</taxon>
        <taxon>Eumalacostraca</taxon>
        <taxon>Eucarida</taxon>
        <taxon>Decapoda</taxon>
        <taxon>Pleocyemata</taxon>
        <taxon>Brachyura</taxon>
        <taxon>Eubrachyura</taxon>
        <taxon>Portunoidea</taxon>
        <taxon>Portunidae</taxon>
        <taxon>Portuninae</taxon>
        <taxon>Scylla</taxon>
    </lineage>
</organism>
<comment type="caution">
    <text evidence="1">The sequence shown here is derived from an EMBL/GenBank/DDBJ whole genome shotgun (WGS) entry which is preliminary data.</text>
</comment>